<evidence type="ECO:0000256" key="1">
    <source>
        <dbReference type="ARBA" id="ARBA00022598"/>
    </source>
</evidence>
<keyword evidence="1" id="KW-0436">Ligase</keyword>
<dbReference type="InterPro" id="IPR032678">
    <property type="entry name" value="tRNA-synt_1_cat_dom"/>
</dbReference>
<organism evidence="5">
    <name type="scientific">freshwater metagenome</name>
    <dbReference type="NCBI Taxonomy" id="449393"/>
    <lineage>
        <taxon>unclassified sequences</taxon>
        <taxon>metagenomes</taxon>
        <taxon>ecological metagenomes</taxon>
    </lineage>
</organism>
<dbReference type="GO" id="GO:0004817">
    <property type="term" value="F:cysteine-tRNA ligase activity"/>
    <property type="evidence" value="ECO:0007669"/>
    <property type="project" value="TreeGrafter"/>
</dbReference>
<dbReference type="GO" id="GO:0006423">
    <property type="term" value="P:cysteinyl-tRNA aminoacylation"/>
    <property type="evidence" value="ECO:0007669"/>
    <property type="project" value="TreeGrafter"/>
</dbReference>
<protein>
    <submittedName>
        <fullName evidence="5">Unannotated protein</fullName>
    </submittedName>
</protein>
<evidence type="ECO:0000259" key="4">
    <source>
        <dbReference type="Pfam" id="PF01406"/>
    </source>
</evidence>
<evidence type="ECO:0000256" key="3">
    <source>
        <dbReference type="ARBA" id="ARBA00022840"/>
    </source>
</evidence>
<name>A0A6J7G3V9_9ZZZZ</name>
<dbReference type="PANTHER" id="PTHR10890:SF3">
    <property type="entry name" value="CYSTEINE--TRNA LIGASE, CYTOPLASMIC"/>
    <property type="match status" value="1"/>
</dbReference>
<dbReference type="PRINTS" id="PR00983">
    <property type="entry name" value="TRNASYNTHCYS"/>
</dbReference>
<dbReference type="AlphaFoldDB" id="A0A6J7G3V9"/>
<dbReference type="InterPro" id="IPR024909">
    <property type="entry name" value="Cys-tRNA/MSH_ligase"/>
</dbReference>
<evidence type="ECO:0000256" key="2">
    <source>
        <dbReference type="ARBA" id="ARBA00022741"/>
    </source>
</evidence>
<dbReference type="GO" id="GO:0005829">
    <property type="term" value="C:cytosol"/>
    <property type="evidence" value="ECO:0007669"/>
    <property type="project" value="TreeGrafter"/>
</dbReference>
<keyword evidence="3" id="KW-0067">ATP-binding</keyword>
<dbReference type="Pfam" id="PF01406">
    <property type="entry name" value="tRNA-synt_1e"/>
    <property type="match status" value="1"/>
</dbReference>
<feature type="domain" description="tRNA synthetases class I catalytic" evidence="4">
    <location>
        <begin position="41"/>
        <end position="329"/>
    </location>
</feature>
<reference evidence="5" key="1">
    <citation type="submission" date="2020-05" db="EMBL/GenBank/DDBJ databases">
        <authorList>
            <person name="Chiriac C."/>
            <person name="Salcher M."/>
            <person name="Ghai R."/>
            <person name="Kavagutti S V."/>
        </authorList>
    </citation>
    <scope>NUCLEOTIDE SEQUENCE</scope>
</reference>
<accession>A0A6J7G3V9</accession>
<evidence type="ECO:0000313" key="5">
    <source>
        <dbReference type="EMBL" id="CAB4901028.1"/>
    </source>
</evidence>
<dbReference type="InterPro" id="IPR014729">
    <property type="entry name" value="Rossmann-like_a/b/a_fold"/>
</dbReference>
<keyword evidence="2" id="KW-0547">Nucleotide-binding</keyword>
<gene>
    <name evidence="5" type="ORF">UFOPK3610_00122</name>
</gene>
<sequence length="391" mass="41864">MEWLATHTSEASASNLIPMTHDSIAAGPLRLGGREVPLVGPVRIYSCGITPYDVTHLGHAATFVWVDTLTRALRHSGLEVLLTRNITDVDDVLTAAALRAGAPYDEFAAMQQYRFDRDMSDLHVRRPDFEPRAHQNIDAVIRLAEVLLSVGAAYERNGTVYFRGGEVPARNALSREVALAACARFGENPDDPQKEDALDVPVWRASAADDPSWPSPWGPGRPGWHAECTAMVLRTFGSSLDIHAGGADLAFPHHAYEAAQAEAATGVAPFARAWMHVGTVMVDGEKMAKSTGNLVLVSDLLEGHRAAALRLLLTDRPWAAPWEFTMAGLDIAEGQLDSLHAAAGRRGGSETAVAAISAALLDDLDVPRALGIALEEGGQAARLVARVLALD</sequence>
<dbReference type="Gene3D" id="3.40.50.620">
    <property type="entry name" value="HUPs"/>
    <property type="match status" value="1"/>
</dbReference>
<dbReference type="SUPFAM" id="SSF52374">
    <property type="entry name" value="Nucleotidylyl transferase"/>
    <property type="match status" value="1"/>
</dbReference>
<dbReference type="PANTHER" id="PTHR10890">
    <property type="entry name" value="CYSTEINYL-TRNA SYNTHETASE"/>
    <property type="match status" value="1"/>
</dbReference>
<dbReference type="EMBL" id="CAFBMR010000002">
    <property type="protein sequence ID" value="CAB4901028.1"/>
    <property type="molecule type" value="Genomic_DNA"/>
</dbReference>
<dbReference type="GO" id="GO:0005524">
    <property type="term" value="F:ATP binding"/>
    <property type="evidence" value="ECO:0007669"/>
    <property type="project" value="UniProtKB-KW"/>
</dbReference>
<proteinExistence type="predicted"/>